<comment type="caution">
    <text evidence="1">The sequence shown here is derived from an EMBL/GenBank/DDBJ whole genome shotgun (WGS) entry which is preliminary data.</text>
</comment>
<dbReference type="Proteomes" id="UP000315353">
    <property type="component" value="Unassembled WGS sequence"/>
</dbReference>
<organism evidence="1 2">
    <name type="scientific">Corynebacterium flavescens</name>
    <dbReference type="NCBI Taxonomy" id="28028"/>
    <lineage>
        <taxon>Bacteria</taxon>
        <taxon>Bacillati</taxon>
        <taxon>Actinomycetota</taxon>
        <taxon>Actinomycetes</taxon>
        <taxon>Mycobacteriales</taxon>
        <taxon>Corynebacteriaceae</taxon>
        <taxon>Corynebacterium</taxon>
    </lineage>
</organism>
<evidence type="ECO:0008006" key="3">
    <source>
        <dbReference type="Google" id="ProtNLM"/>
    </source>
</evidence>
<dbReference type="EMBL" id="BJNB01000006">
    <property type="protein sequence ID" value="GEB97128.1"/>
    <property type="molecule type" value="Genomic_DNA"/>
</dbReference>
<reference evidence="1 2" key="1">
    <citation type="submission" date="2019-06" db="EMBL/GenBank/DDBJ databases">
        <title>Whole genome shotgun sequence of Corynebacterium flavescens NBRC 14136.</title>
        <authorList>
            <person name="Hosoyama A."/>
            <person name="Uohara A."/>
            <person name="Ohji S."/>
            <person name="Ichikawa N."/>
        </authorList>
    </citation>
    <scope>NUCLEOTIDE SEQUENCE [LARGE SCALE GENOMIC DNA]</scope>
    <source>
        <strain evidence="1 2">NBRC 14136</strain>
    </source>
</reference>
<accession>A0AB73B5S9</accession>
<dbReference type="AlphaFoldDB" id="A0AB73B5S9"/>
<protein>
    <recommendedName>
        <fullName evidence="3">FCS-type domain-containing protein</fullName>
    </recommendedName>
</protein>
<sequence>MIRTVRRDQHRGSCQWCGKELPPNGRGRPRKFCSASCKQRAYEQRNNVSGTSIPADAVILSPQRANALRDGLFELRCSAEDVATASKEGAASEELTQLCAELVVLARELEELR</sequence>
<proteinExistence type="predicted"/>
<name>A0AB73B5S9_CORFL</name>
<gene>
    <name evidence="1" type="ORF">CFL01nite_06230</name>
</gene>
<evidence type="ECO:0000313" key="1">
    <source>
        <dbReference type="EMBL" id="GEB97128.1"/>
    </source>
</evidence>
<evidence type="ECO:0000313" key="2">
    <source>
        <dbReference type="Proteomes" id="UP000315353"/>
    </source>
</evidence>